<dbReference type="RefSeq" id="WP_204516754.1">
    <property type="nucleotide sequence ID" value="NZ_BAABIN010000009.1"/>
</dbReference>
<evidence type="ECO:0000256" key="1">
    <source>
        <dbReference type="SAM" id="Phobius"/>
    </source>
</evidence>
<proteinExistence type="predicted"/>
<feature type="transmembrane region" description="Helical" evidence="1">
    <location>
        <begin position="36"/>
        <end position="55"/>
    </location>
</feature>
<dbReference type="AlphaFoldDB" id="A0A938Y018"/>
<protein>
    <submittedName>
        <fullName evidence="2">Uncharacterized protein</fullName>
    </submittedName>
</protein>
<dbReference type="EMBL" id="JAFBEB010000001">
    <property type="protein sequence ID" value="MBM7589062.1"/>
    <property type="molecule type" value="Genomic_DNA"/>
</dbReference>
<keyword evidence="1" id="KW-0472">Membrane</keyword>
<accession>A0A938Y018</accession>
<sequence>MSQEWVSFFLKFFVGYVLIRSFSMALGILYEYYRVGLWDTVLYLAIFTYGLFFVYGRIGRS</sequence>
<dbReference type="Proteomes" id="UP000717624">
    <property type="component" value="Unassembled WGS sequence"/>
</dbReference>
<evidence type="ECO:0000313" key="3">
    <source>
        <dbReference type="Proteomes" id="UP000717624"/>
    </source>
</evidence>
<keyword evidence="3" id="KW-1185">Reference proteome</keyword>
<feature type="transmembrane region" description="Helical" evidence="1">
    <location>
        <begin position="12"/>
        <end position="30"/>
    </location>
</feature>
<keyword evidence="1" id="KW-1133">Transmembrane helix</keyword>
<evidence type="ECO:0000313" key="2">
    <source>
        <dbReference type="EMBL" id="MBM7589062.1"/>
    </source>
</evidence>
<organism evidence="2 3">
    <name type="scientific">Brevibacillus fulvus</name>
    <dbReference type="NCBI Taxonomy" id="1125967"/>
    <lineage>
        <taxon>Bacteria</taxon>
        <taxon>Bacillati</taxon>
        <taxon>Bacillota</taxon>
        <taxon>Bacilli</taxon>
        <taxon>Bacillales</taxon>
        <taxon>Paenibacillaceae</taxon>
        <taxon>Brevibacillus</taxon>
    </lineage>
</organism>
<name>A0A938Y018_9BACL</name>
<comment type="caution">
    <text evidence="2">The sequence shown here is derived from an EMBL/GenBank/DDBJ whole genome shotgun (WGS) entry which is preliminary data.</text>
</comment>
<gene>
    <name evidence="2" type="ORF">JOD01_000648</name>
</gene>
<reference evidence="2" key="1">
    <citation type="submission" date="2021-01" db="EMBL/GenBank/DDBJ databases">
        <title>Genomic Encyclopedia of Type Strains, Phase IV (KMG-IV): sequencing the most valuable type-strain genomes for metagenomic binning, comparative biology and taxonomic classification.</title>
        <authorList>
            <person name="Goeker M."/>
        </authorList>
    </citation>
    <scope>NUCLEOTIDE SEQUENCE</scope>
    <source>
        <strain evidence="2">DSM 25523</strain>
    </source>
</reference>
<keyword evidence="1" id="KW-0812">Transmembrane</keyword>